<dbReference type="OrthoDB" id="9776116at2"/>
<gene>
    <name evidence="2" type="ORF">DZ860_01335</name>
</gene>
<dbReference type="InterPro" id="IPR002881">
    <property type="entry name" value="DUF58"/>
</dbReference>
<comment type="caution">
    <text evidence="2">The sequence shown here is derived from an EMBL/GenBank/DDBJ whole genome shotgun (WGS) entry which is preliminary data.</text>
</comment>
<protein>
    <submittedName>
        <fullName evidence="2">DUF58 domain-containing protein</fullName>
    </submittedName>
</protein>
<feature type="domain" description="DUF58" evidence="1">
    <location>
        <begin position="57"/>
        <end position="281"/>
    </location>
</feature>
<dbReference type="PANTHER" id="PTHR33608:SF12">
    <property type="entry name" value="DUF58 DOMAIN-CONTAINING PROTEIN"/>
    <property type="match status" value="1"/>
</dbReference>
<sequence>MDLSTSKHFDGVHLSLDELIYYKQQSVSWLPPAKSLWSQMLGQHQSRQLGRGMDFTEVRQYQAGDDVRSIDWRVTARTGKPHTKLFTEEREKPVILYLDMGRSMYFGSTLMLKSVLMAHMASLIAWLSVAQQDRIGAVIDTGHELIELKPTSRNKGPLSLIQTLVHRHEINISQPQNSQFHTGQPSDISTALLALNRLCPKGSEIVMLSDFVRFTPEHQTLLTRLRQHNRVRMIHISDPLEQGQTHYRGVEQVSNHHQTQWLNFASRKARNEIEHAFAVKQNALQELAHSLGISFASLSSGQPLLQQLHGYKHDHNF</sequence>
<dbReference type="Pfam" id="PF01882">
    <property type="entry name" value="DUF58"/>
    <property type="match status" value="1"/>
</dbReference>
<accession>A0A3A6QSK5</accession>
<proteinExistence type="predicted"/>
<dbReference type="EMBL" id="QVMU01000001">
    <property type="protein sequence ID" value="RJX75353.1"/>
    <property type="molecule type" value="Genomic_DNA"/>
</dbReference>
<name>A0A3A6QSK5_9VIBR</name>
<organism evidence="2 3">
    <name type="scientific">Vibrio sinensis</name>
    <dbReference type="NCBI Taxonomy" id="2302434"/>
    <lineage>
        <taxon>Bacteria</taxon>
        <taxon>Pseudomonadati</taxon>
        <taxon>Pseudomonadota</taxon>
        <taxon>Gammaproteobacteria</taxon>
        <taxon>Vibrionales</taxon>
        <taxon>Vibrionaceae</taxon>
        <taxon>Vibrio</taxon>
    </lineage>
</organism>
<reference evidence="2 3" key="1">
    <citation type="submission" date="2018-08" db="EMBL/GenBank/DDBJ databases">
        <title>Vibrio isolated from the Eastern China Marginal Seas.</title>
        <authorList>
            <person name="Li Y."/>
        </authorList>
    </citation>
    <scope>NUCLEOTIDE SEQUENCE [LARGE SCALE GENOMIC DNA]</scope>
    <source>
        <strain evidence="2 3">BEI233</strain>
    </source>
</reference>
<dbReference type="Proteomes" id="UP000273252">
    <property type="component" value="Unassembled WGS sequence"/>
</dbReference>
<dbReference type="PANTHER" id="PTHR33608">
    <property type="entry name" value="BLL2464 PROTEIN"/>
    <property type="match status" value="1"/>
</dbReference>
<evidence type="ECO:0000313" key="3">
    <source>
        <dbReference type="Proteomes" id="UP000273252"/>
    </source>
</evidence>
<dbReference type="RefSeq" id="WP_120029110.1">
    <property type="nucleotide sequence ID" value="NZ_QVMU01000001.1"/>
</dbReference>
<evidence type="ECO:0000259" key="1">
    <source>
        <dbReference type="Pfam" id="PF01882"/>
    </source>
</evidence>
<dbReference type="AlphaFoldDB" id="A0A3A6QSK5"/>
<evidence type="ECO:0000313" key="2">
    <source>
        <dbReference type="EMBL" id="RJX75353.1"/>
    </source>
</evidence>
<keyword evidence="3" id="KW-1185">Reference proteome</keyword>